<accession>A0ABU9QJ68</accession>
<dbReference type="Proteomes" id="UP001494588">
    <property type="component" value="Unassembled WGS sequence"/>
</dbReference>
<protein>
    <submittedName>
        <fullName evidence="1">Uncharacterized protein</fullName>
    </submittedName>
</protein>
<keyword evidence="2" id="KW-1185">Reference proteome</keyword>
<name>A0ABU9QJ68_9BURK</name>
<comment type="caution">
    <text evidence="1">The sequence shown here is derived from an EMBL/GenBank/DDBJ whole genome shotgun (WGS) entry which is preliminary data.</text>
</comment>
<gene>
    <name evidence="1" type="ORF">V4C55_27635</name>
</gene>
<evidence type="ECO:0000313" key="2">
    <source>
        <dbReference type="Proteomes" id="UP001494588"/>
    </source>
</evidence>
<sequence>MGSTVLTGKQAAAFRTADGEWMFALFERTYEKNCYPHDDRWSAIAFGRYRDVMRRVFRHATSCEGGMLQSRAGYIRPENYIATWRSVLARPFRLPDRTIRLDVSKSHRASLPEGSLDDVRKSLAAAGLGDRAEEIVSGKAEVSLVADAALLEVIYGENGPLSVWRVLEVNDCSSVTVDDDVKLPSRSPSAMDSMPAVRCYKIDDEHRLVSLDGKPWENAGWQYSAVGSFITDLAYEREMDAPGFAKRAIPAYRDVLRNADLLPAQTVIDVTRSPEGVEEHRARVADELAVYLGLADTEGRAPARFSFRFSDVPSEPRSSAMYKLCLLCSLQVSWSVPDVKLVDPVPTAEGTDLTQFLLELV</sequence>
<organism evidence="1 2">
    <name type="scientific">Paraburkholderia sabiae</name>
    <dbReference type="NCBI Taxonomy" id="273251"/>
    <lineage>
        <taxon>Bacteria</taxon>
        <taxon>Pseudomonadati</taxon>
        <taxon>Pseudomonadota</taxon>
        <taxon>Betaproteobacteria</taxon>
        <taxon>Burkholderiales</taxon>
        <taxon>Burkholderiaceae</taxon>
        <taxon>Paraburkholderia</taxon>
    </lineage>
</organism>
<evidence type="ECO:0000313" key="1">
    <source>
        <dbReference type="EMBL" id="MEM5289499.1"/>
    </source>
</evidence>
<dbReference type="EMBL" id="JAZHGC010000026">
    <property type="protein sequence ID" value="MEM5289499.1"/>
    <property type="molecule type" value="Genomic_DNA"/>
</dbReference>
<proteinExistence type="predicted"/>
<dbReference type="RefSeq" id="WP_342965393.1">
    <property type="nucleotide sequence ID" value="NZ_JAZHGC010000026.1"/>
</dbReference>
<reference evidence="1 2" key="1">
    <citation type="submission" date="2024-01" db="EMBL/GenBank/DDBJ databases">
        <title>The diversity of rhizobia nodulating Mimosa spp. in eleven states of Brazil covering several biomes is determined by host plant, location, and edaphic factors.</title>
        <authorList>
            <person name="Rouws L."/>
            <person name="Barauna A."/>
            <person name="Beukes C."/>
            <person name="De Faria S.M."/>
            <person name="Gross E."/>
            <person name="Dos Reis Junior F.B."/>
            <person name="Simon M."/>
            <person name="Maluk M."/>
            <person name="Odee D.W."/>
            <person name="Kenicer G."/>
            <person name="Young J.P.W."/>
            <person name="Reis V.M."/>
            <person name="Zilli J."/>
            <person name="James E.K."/>
        </authorList>
    </citation>
    <scope>NUCLEOTIDE SEQUENCE [LARGE SCALE GENOMIC DNA]</scope>
    <source>
        <strain evidence="1 2">JPY77</strain>
    </source>
</reference>